<dbReference type="RefSeq" id="WP_243554126.1">
    <property type="nucleotide sequence ID" value="NZ_CP094528.1"/>
</dbReference>
<accession>A0ABY4BVB9</accession>
<name>A0ABY4BVB9_9MICO</name>
<protein>
    <submittedName>
        <fullName evidence="1">Uncharacterized protein</fullName>
    </submittedName>
</protein>
<keyword evidence="2" id="KW-1185">Reference proteome</keyword>
<evidence type="ECO:0000313" key="2">
    <source>
        <dbReference type="Proteomes" id="UP000832097"/>
    </source>
</evidence>
<dbReference type="EMBL" id="CP094528">
    <property type="protein sequence ID" value="UOE43162.1"/>
    <property type="molecule type" value="Genomic_DNA"/>
</dbReference>
<gene>
    <name evidence="1" type="ORF">MTO99_13320</name>
</gene>
<reference evidence="1 2" key="1">
    <citation type="submission" date="2022-03" db="EMBL/GenBank/DDBJ databases">
        <title>Mucilaginibacter sp. isolated from the gut of Protaetia brevitarsis seulensis larvae.</title>
        <authorList>
            <person name="Won M."/>
            <person name="Kim S.-J."/>
            <person name="Kwon S.-W."/>
        </authorList>
    </citation>
    <scope>NUCLEOTIDE SEQUENCE [LARGE SCALE GENOMIC DNA]</scope>
    <source>
        <strain evidence="1 2">CFWR-12</strain>
    </source>
</reference>
<sequence length="231" mass="24855">MVGVATAPAHAESKTETAVIAQLEGWLIDHGVGDVVADGLIEKLKRGEAWDSVSGADYVLQEERVINGVPTTVQTFADGSIILLGMVELPSKSNASETVARAFSPKASSLLNPTISECQEAGSPVWYNVEDCYIFYSSGMITMSFRGGWEATKGPTADEVYEPYDEAKLLIGVTVSAEVLERTRRYEDVTSGVPAEARYRVSGTIDVGIPISTDSNLRLLVGEDKGWPEYG</sequence>
<organism evidence="1 2">
    <name type="scientific">Agromyces larvae</name>
    <dbReference type="NCBI Taxonomy" id="2929802"/>
    <lineage>
        <taxon>Bacteria</taxon>
        <taxon>Bacillati</taxon>
        <taxon>Actinomycetota</taxon>
        <taxon>Actinomycetes</taxon>
        <taxon>Micrococcales</taxon>
        <taxon>Microbacteriaceae</taxon>
        <taxon>Agromyces</taxon>
    </lineage>
</organism>
<evidence type="ECO:0000313" key="1">
    <source>
        <dbReference type="EMBL" id="UOE43162.1"/>
    </source>
</evidence>
<proteinExistence type="predicted"/>
<dbReference type="Proteomes" id="UP000832097">
    <property type="component" value="Chromosome"/>
</dbReference>